<organism evidence="14 15">
    <name type="scientific">candidate division WWE3 bacterium</name>
    <dbReference type="NCBI Taxonomy" id="2053526"/>
    <lineage>
        <taxon>Bacteria</taxon>
        <taxon>Katanobacteria</taxon>
    </lineage>
</organism>
<sequence>MKNSFYKKEKLLIATNIISVTITFLLLGGLAFVIAFTQTGIRKLEEQAQITIFFEDAYPESSILNLANELENDPQVSNVNYVSKEEAYSIFTDLNKDEPVLLESITPDILPASLEIKTKKLADMNDISERLSNMDGVEEIKFYKDVIERFTFWTNVSYAVGIALVSLFLIVSYAIILITLRINIGYIGKELEILKLVGASDAYIKNPLVKQGVSLGLISAFISGALLLSFALIVQFAHLINTNIKFGFIPEIEIALPIFALIINFVLVASGAALGYIGSVSAIQKYINH</sequence>
<evidence type="ECO:0000313" key="15">
    <source>
        <dbReference type="Proteomes" id="UP000714817"/>
    </source>
</evidence>
<evidence type="ECO:0000256" key="4">
    <source>
        <dbReference type="ARBA" id="ARBA00022475"/>
    </source>
</evidence>
<comment type="caution">
    <text evidence="14">The sequence shown here is derived from an EMBL/GenBank/DDBJ whole genome shotgun (WGS) entry which is preliminary data.</text>
</comment>
<evidence type="ECO:0000256" key="10">
    <source>
        <dbReference type="PIRNR" id="PIRNR003097"/>
    </source>
</evidence>
<evidence type="ECO:0000256" key="2">
    <source>
        <dbReference type="ARBA" id="ARBA00007379"/>
    </source>
</evidence>
<dbReference type="GO" id="GO:0005886">
    <property type="term" value="C:plasma membrane"/>
    <property type="evidence" value="ECO:0007669"/>
    <property type="project" value="UniProtKB-SubCell"/>
</dbReference>
<feature type="transmembrane region" description="Helical" evidence="11">
    <location>
        <begin position="12"/>
        <end position="36"/>
    </location>
</feature>
<name>A0A955E013_UNCKA</name>
<dbReference type="Proteomes" id="UP000714817">
    <property type="component" value="Unassembled WGS sequence"/>
</dbReference>
<dbReference type="PANTHER" id="PTHR47755">
    <property type="entry name" value="CELL DIVISION PROTEIN FTSX"/>
    <property type="match status" value="1"/>
</dbReference>
<feature type="transmembrane region" description="Helical" evidence="11">
    <location>
        <begin position="158"/>
        <end position="180"/>
    </location>
</feature>
<dbReference type="AlphaFoldDB" id="A0A955E013"/>
<proteinExistence type="inferred from homology"/>
<evidence type="ECO:0000256" key="9">
    <source>
        <dbReference type="ARBA" id="ARBA00023306"/>
    </source>
</evidence>
<keyword evidence="4 10" id="KW-1003">Cell membrane</keyword>
<dbReference type="EMBL" id="JAGQNY010000001">
    <property type="protein sequence ID" value="MCA9301797.1"/>
    <property type="molecule type" value="Genomic_DNA"/>
</dbReference>
<accession>A0A955E013</accession>
<feature type="transmembrane region" description="Helical" evidence="11">
    <location>
        <begin position="213"/>
        <end position="234"/>
    </location>
</feature>
<feature type="transmembrane region" description="Helical" evidence="11">
    <location>
        <begin position="254"/>
        <end position="277"/>
    </location>
</feature>
<evidence type="ECO:0000256" key="6">
    <source>
        <dbReference type="ARBA" id="ARBA00022692"/>
    </source>
</evidence>
<comment type="subcellular location">
    <subcellularLocation>
        <location evidence="1">Cell membrane</location>
        <topology evidence="1">Multi-pass membrane protein</topology>
    </subcellularLocation>
</comment>
<dbReference type="Gene3D" id="3.30.70.3040">
    <property type="match status" value="1"/>
</dbReference>
<gene>
    <name evidence="14" type="ORF">KDA10_00290</name>
</gene>
<evidence type="ECO:0000256" key="7">
    <source>
        <dbReference type="ARBA" id="ARBA00022989"/>
    </source>
</evidence>
<feature type="domain" description="FtsX extracellular" evidence="13">
    <location>
        <begin position="49"/>
        <end position="140"/>
    </location>
</feature>
<keyword evidence="6 11" id="KW-0812">Transmembrane</keyword>
<evidence type="ECO:0000256" key="5">
    <source>
        <dbReference type="ARBA" id="ARBA00022618"/>
    </source>
</evidence>
<keyword evidence="9 10" id="KW-0131">Cell cycle</keyword>
<evidence type="ECO:0000256" key="8">
    <source>
        <dbReference type="ARBA" id="ARBA00023136"/>
    </source>
</evidence>
<keyword evidence="8 10" id="KW-0472">Membrane</keyword>
<evidence type="ECO:0000259" key="12">
    <source>
        <dbReference type="Pfam" id="PF02687"/>
    </source>
</evidence>
<dbReference type="InterPro" id="IPR004513">
    <property type="entry name" value="FtsX"/>
</dbReference>
<evidence type="ECO:0000256" key="11">
    <source>
        <dbReference type="SAM" id="Phobius"/>
    </source>
</evidence>
<protein>
    <recommendedName>
        <fullName evidence="3 10">Cell division protein FtsX</fullName>
    </recommendedName>
</protein>
<evidence type="ECO:0000256" key="3">
    <source>
        <dbReference type="ARBA" id="ARBA00021907"/>
    </source>
</evidence>
<dbReference type="PANTHER" id="PTHR47755:SF1">
    <property type="entry name" value="CELL DIVISION PROTEIN FTSX"/>
    <property type="match status" value="1"/>
</dbReference>
<evidence type="ECO:0000256" key="1">
    <source>
        <dbReference type="ARBA" id="ARBA00004651"/>
    </source>
</evidence>
<feature type="domain" description="ABC3 transporter permease C-terminal" evidence="12">
    <location>
        <begin position="163"/>
        <end position="277"/>
    </location>
</feature>
<dbReference type="InterPro" id="IPR003838">
    <property type="entry name" value="ABC3_permease_C"/>
</dbReference>
<evidence type="ECO:0000313" key="14">
    <source>
        <dbReference type="EMBL" id="MCA9301797.1"/>
    </source>
</evidence>
<evidence type="ECO:0000259" key="13">
    <source>
        <dbReference type="Pfam" id="PF18075"/>
    </source>
</evidence>
<dbReference type="InterPro" id="IPR040690">
    <property type="entry name" value="FtsX_ECD"/>
</dbReference>
<dbReference type="Pfam" id="PF18075">
    <property type="entry name" value="FtsX_ECD"/>
    <property type="match status" value="1"/>
</dbReference>
<reference evidence="14" key="1">
    <citation type="submission" date="2020-04" db="EMBL/GenBank/DDBJ databases">
        <authorList>
            <person name="Zhang T."/>
        </authorList>
    </citation>
    <scope>NUCLEOTIDE SEQUENCE</scope>
    <source>
        <strain evidence="14">HKST-UBA80</strain>
    </source>
</reference>
<reference evidence="14" key="2">
    <citation type="journal article" date="2021" name="Microbiome">
        <title>Successional dynamics and alternative stable states in a saline activated sludge microbial community over 9 years.</title>
        <authorList>
            <person name="Wang Y."/>
            <person name="Ye J."/>
            <person name="Ju F."/>
            <person name="Liu L."/>
            <person name="Boyd J.A."/>
            <person name="Deng Y."/>
            <person name="Parks D.H."/>
            <person name="Jiang X."/>
            <person name="Yin X."/>
            <person name="Woodcroft B.J."/>
            <person name="Tyson G.W."/>
            <person name="Hugenholtz P."/>
            <person name="Polz M.F."/>
            <person name="Zhang T."/>
        </authorList>
    </citation>
    <scope>NUCLEOTIDE SEQUENCE</scope>
    <source>
        <strain evidence="14">HKST-UBA80</strain>
    </source>
</reference>
<comment type="similarity">
    <text evidence="2 10">Belongs to the ABC-4 integral membrane protein family. FtsX subfamily.</text>
</comment>
<keyword evidence="7 11" id="KW-1133">Transmembrane helix</keyword>
<dbReference type="PIRSF" id="PIRSF003097">
    <property type="entry name" value="FtsX"/>
    <property type="match status" value="1"/>
</dbReference>
<keyword evidence="5 10" id="KW-0132">Cell division</keyword>
<dbReference type="Pfam" id="PF02687">
    <property type="entry name" value="FtsX"/>
    <property type="match status" value="1"/>
</dbReference>
<dbReference type="GO" id="GO:0051301">
    <property type="term" value="P:cell division"/>
    <property type="evidence" value="ECO:0007669"/>
    <property type="project" value="UniProtKB-KW"/>
</dbReference>